<evidence type="ECO:0000256" key="2">
    <source>
        <dbReference type="RuleBase" id="RU362080"/>
    </source>
</evidence>
<dbReference type="AlphaFoldDB" id="A0A7C1FIZ5"/>
<proteinExistence type="inferred from homology"/>
<reference evidence="3" key="1">
    <citation type="journal article" date="2020" name="mSystems">
        <title>Genome- and Community-Level Interaction Insights into Carbon Utilization and Element Cycling Functions of Hydrothermarchaeota in Hydrothermal Sediment.</title>
        <authorList>
            <person name="Zhou Z."/>
            <person name="Liu Y."/>
            <person name="Xu W."/>
            <person name="Pan J."/>
            <person name="Luo Z.H."/>
            <person name="Li M."/>
        </authorList>
    </citation>
    <scope>NUCLEOTIDE SEQUENCE [LARGE SCALE GENOMIC DNA]</scope>
    <source>
        <strain evidence="3">SpSt-289</strain>
    </source>
</reference>
<dbReference type="Pfam" id="PF02604">
    <property type="entry name" value="PhdYeFM_antitox"/>
    <property type="match status" value="1"/>
</dbReference>
<comment type="caution">
    <text evidence="3">The sequence shown here is derived from an EMBL/GenBank/DDBJ whole genome shotgun (WGS) entry which is preliminary data.</text>
</comment>
<dbReference type="Gene3D" id="3.40.1620.10">
    <property type="entry name" value="YefM-like domain"/>
    <property type="match status" value="1"/>
</dbReference>
<organism evidence="3">
    <name type="scientific">Caldilinea aerophila</name>
    <dbReference type="NCBI Taxonomy" id="133453"/>
    <lineage>
        <taxon>Bacteria</taxon>
        <taxon>Bacillati</taxon>
        <taxon>Chloroflexota</taxon>
        <taxon>Caldilineae</taxon>
        <taxon>Caldilineales</taxon>
        <taxon>Caldilineaceae</taxon>
        <taxon>Caldilinea</taxon>
    </lineage>
</organism>
<accession>A0A7C1FIZ5</accession>
<dbReference type="NCBIfam" id="TIGR01552">
    <property type="entry name" value="phd_fam"/>
    <property type="match status" value="1"/>
</dbReference>
<sequence length="84" mass="9769">MEKIGIRELKARVSEVVRVVKEQRARYIITQRGRPVALLLPLDALPSQPDPKEVWAQLEQIRDEFGKGWQSDQSTVEILSEMRR</sequence>
<comment type="similarity">
    <text evidence="1 2">Belongs to the phD/YefM antitoxin family.</text>
</comment>
<evidence type="ECO:0000256" key="1">
    <source>
        <dbReference type="ARBA" id="ARBA00009981"/>
    </source>
</evidence>
<evidence type="ECO:0000313" key="3">
    <source>
        <dbReference type="EMBL" id="HDX31794.1"/>
    </source>
</evidence>
<gene>
    <name evidence="3" type="ORF">ENQ20_09935</name>
</gene>
<dbReference type="InterPro" id="IPR036165">
    <property type="entry name" value="YefM-like_sf"/>
</dbReference>
<dbReference type="SUPFAM" id="SSF143120">
    <property type="entry name" value="YefM-like"/>
    <property type="match status" value="1"/>
</dbReference>
<protein>
    <recommendedName>
        <fullName evidence="2">Antitoxin</fullName>
    </recommendedName>
</protein>
<comment type="function">
    <text evidence="2">Antitoxin component of a type II toxin-antitoxin (TA) system.</text>
</comment>
<dbReference type="InterPro" id="IPR006442">
    <property type="entry name" value="Antitoxin_Phd/YefM"/>
</dbReference>
<dbReference type="EMBL" id="DSMG01000100">
    <property type="protein sequence ID" value="HDX31794.1"/>
    <property type="molecule type" value="Genomic_DNA"/>
</dbReference>
<name>A0A7C1FIZ5_9CHLR</name>